<keyword evidence="3 6" id="KW-0812">Transmembrane</keyword>
<dbReference type="GO" id="GO:0005886">
    <property type="term" value="C:plasma membrane"/>
    <property type="evidence" value="ECO:0007669"/>
    <property type="project" value="UniProtKB-SubCell"/>
</dbReference>
<evidence type="ECO:0000256" key="4">
    <source>
        <dbReference type="ARBA" id="ARBA00022989"/>
    </source>
</evidence>
<dbReference type="STRING" id="995062.SAMN04489718_1333"/>
<feature type="transmembrane region" description="Helical" evidence="6">
    <location>
        <begin position="39"/>
        <end position="59"/>
    </location>
</feature>
<feature type="transmembrane region" description="Helical" evidence="6">
    <location>
        <begin position="192"/>
        <end position="212"/>
    </location>
</feature>
<keyword evidence="8" id="KW-1185">Reference proteome</keyword>
<dbReference type="Pfam" id="PF01925">
    <property type="entry name" value="TauE"/>
    <property type="match status" value="1"/>
</dbReference>
<feature type="transmembrane region" description="Helical" evidence="6">
    <location>
        <begin position="273"/>
        <end position="296"/>
    </location>
</feature>
<feature type="transmembrane region" description="Helical" evidence="6">
    <location>
        <begin position="118"/>
        <end position="136"/>
    </location>
</feature>
<evidence type="ECO:0000256" key="3">
    <source>
        <dbReference type="ARBA" id="ARBA00022692"/>
    </source>
</evidence>
<keyword evidence="4 6" id="KW-1133">Transmembrane helix</keyword>
<evidence type="ECO:0000256" key="2">
    <source>
        <dbReference type="ARBA" id="ARBA00009142"/>
    </source>
</evidence>
<evidence type="ECO:0000313" key="7">
    <source>
        <dbReference type="EMBL" id="SDQ32921.1"/>
    </source>
</evidence>
<evidence type="ECO:0000256" key="1">
    <source>
        <dbReference type="ARBA" id="ARBA00004141"/>
    </source>
</evidence>
<keyword evidence="6" id="KW-1003">Cell membrane</keyword>
<evidence type="ECO:0000256" key="6">
    <source>
        <dbReference type="RuleBase" id="RU363041"/>
    </source>
</evidence>
<dbReference type="Proteomes" id="UP000199301">
    <property type="component" value="Unassembled WGS sequence"/>
</dbReference>
<comment type="subcellular location">
    <subcellularLocation>
        <location evidence="6">Cell membrane</location>
        <topology evidence="6">Multi-pass membrane protein</topology>
    </subcellularLocation>
    <subcellularLocation>
        <location evidence="1">Membrane</location>
        <topology evidence="1">Multi-pass membrane protein</topology>
    </subcellularLocation>
</comment>
<organism evidence="7 8">
    <name type="scientific">Actinopolyspora saharensis</name>
    <dbReference type="NCBI Taxonomy" id="995062"/>
    <lineage>
        <taxon>Bacteria</taxon>
        <taxon>Bacillati</taxon>
        <taxon>Actinomycetota</taxon>
        <taxon>Actinomycetes</taxon>
        <taxon>Actinopolysporales</taxon>
        <taxon>Actinopolysporaceae</taxon>
        <taxon>Actinopolyspora</taxon>
    </lineage>
</organism>
<comment type="similarity">
    <text evidence="2 6">Belongs to the 4-toluene sulfonate uptake permease (TSUP) (TC 2.A.102) family.</text>
</comment>
<sequence>MLPVVTGTGGNGLEALVPTLLLVAVAGFLAQLVDGSLGMGFGVTATTGLLAVGTAPVMASASVHLAKIGTGIASGAAHWGMRNVDWRMVGWLAVPGGIGGFLGASTLSSVAAGAARPWMAVLLVVLGGYVVLRFSAWSKPVRGSGFTPSGRRWLLPLGGVGGFVDAVGGGGWGPVTTSTLLSTGRIQPRRTVGTVSASELIVSLGATSGFLLHNGGAAWKWSVILGLIIGGVVAAPLAAWLVRMLPVRVLGVGAGGLIVFTNVRLLLDSLGVPALAVGFVSVVLGLSWVVGLVWAVRAELHQRRIARSEAAAADPRSLYEKA</sequence>
<dbReference type="PANTHER" id="PTHR43701:SF12">
    <property type="entry name" value="MEMBRANE TRANSPORTER PROTEIN YTNM-RELATED"/>
    <property type="match status" value="1"/>
</dbReference>
<dbReference type="InterPro" id="IPR002781">
    <property type="entry name" value="TM_pro_TauE-like"/>
</dbReference>
<evidence type="ECO:0000256" key="5">
    <source>
        <dbReference type="ARBA" id="ARBA00023136"/>
    </source>
</evidence>
<feature type="transmembrane region" description="Helical" evidence="6">
    <location>
        <begin position="12"/>
        <end position="33"/>
    </location>
</feature>
<proteinExistence type="inferred from homology"/>
<reference evidence="8" key="1">
    <citation type="submission" date="2016-10" db="EMBL/GenBank/DDBJ databases">
        <authorList>
            <person name="Varghese N."/>
            <person name="Submissions S."/>
        </authorList>
    </citation>
    <scope>NUCLEOTIDE SEQUENCE [LARGE SCALE GENOMIC DNA]</scope>
    <source>
        <strain evidence="8">DSM 45459</strain>
    </source>
</reference>
<dbReference type="InterPro" id="IPR051598">
    <property type="entry name" value="TSUP/Inactive_protease-like"/>
</dbReference>
<feature type="transmembrane region" description="Helical" evidence="6">
    <location>
        <begin position="89"/>
        <end position="112"/>
    </location>
</feature>
<dbReference type="AlphaFoldDB" id="A0A1H1A0A3"/>
<feature type="transmembrane region" description="Helical" evidence="6">
    <location>
        <begin position="249"/>
        <end position="267"/>
    </location>
</feature>
<gene>
    <name evidence="7" type="ORF">SAMN04489718_1333</name>
</gene>
<keyword evidence="5 6" id="KW-0472">Membrane</keyword>
<dbReference type="EMBL" id="FNKO01000001">
    <property type="protein sequence ID" value="SDQ32921.1"/>
    <property type="molecule type" value="Genomic_DNA"/>
</dbReference>
<evidence type="ECO:0000313" key="8">
    <source>
        <dbReference type="Proteomes" id="UP000199301"/>
    </source>
</evidence>
<feature type="transmembrane region" description="Helical" evidence="6">
    <location>
        <begin position="218"/>
        <end position="242"/>
    </location>
</feature>
<protein>
    <recommendedName>
        <fullName evidence="6">Probable membrane transporter protein</fullName>
    </recommendedName>
</protein>
<dbReference type="PANTHER" id="PTHR43701">
    <property type="entry name" value="MEMBRANE TRANSPORTER PROTEIN MJ0441-RELATED"/>
    <property type="match status" value="1"/>
</dbReference>
<accession>A0A1H1A0A3</accession>
<name>A0A1H1A0A3_9ACTN</name>